<protein>
    <submittedName>
        <fullName evidence="2">Serine/threonine protein phosphatase</fullName>
    </submittedName>
</protein>
<dbReference type="GO" id="GO:0016791">
    <property type="term" value="F:phosphatase activity"/>
    <property type="evidence" value="ECO:0007669"/>
    <property type="project" value="TreeGrafter"/>
</dbReference>
<dbReference type="InterPro" id="IPR029052">
    <property type="entry name" value="Metallo-depent_PP-like"/>
</dbReference>
<dbReference type="PROSITE" id="PS00125">
    <property type="entry name" value="SER_THR_PHOSPHATASE"/>
    <property type="match status" value="1"/>
</dbReference>
<dbReference type="InterPro" id="IPR006186">
    <property type="entry name" value="Ser/Thr-sp_prot-phosphatase"/>
</dbReference>
<dbReference type="Proteomes" id="UP000316968">
    <property type="component" value="Chromosome"/>
</dbReference>
<dbReference type="GO" id="GO:0005737">
    <property type="term" value="C:cytoplasm"/>
    <property type="evidence" value="ECO:0007669"/>
    <property type="project" value="TreeGrafter"/>
</dbReference>
<dbReference type="SUPFAM" id="SSF56300">
    <property type="entry name" value="Metallo-dependent phosphatases"/>
    <property type="match status" value="1"/>
</dbReference>
<dbReference type="AlphaFoldDB" id="A0A4Y6UR81"/>
<evidence type="ECO:0000313" key="3">
    <source>
        <dbReference type="Proteomes" id="UP000316968"/>
    </source>
</evidence>
<evidence type="ECO:0000313" key="2">
    <source>
        <dbReference type="EMBL" id="QDH20162.1"/>
    </source>
</evidence>
<dbReference type="RefSeq" id="WP_141446548.1">
    <property type="nucleotide sequence ID" value="NZ_CP041217.1"/>
</dbReference>
<dbReference type="KEGG" id="saca:FFV09_04385"/>
<dbReference type="InterPro" id="IPR050126">
    <property type="entry name" value="Ap4A_hydrolase"/>
</dbReference>
<sequence>MSKRTLAISDIHGELHLLDRLLHQISYDPAADQLVLLGDYIDRGPLSMQTLDRVIDLCAEGAIALKGNHEDLMLRALDGGDEEDWKRWIVRNGGCVTLESYGFSDKELRVELGANYRRPELRSETLERHLDFVRGLGLFYETDDFVFVHAGIPPGLTAAEADPSDLIWIREPFHRGYDGSKTVVFGHTPTRGLHGDEDNNDLYYGANRIIGIDGGAVFGGQLNALDTQSGQTFYVKSDSPA</sequence>
<name>A0A4Y6UR81_SACBS</name>
<dbReference type="PANTHER" id="PTHR42850:SF4">
    <property type="entry name" value="ZINC-DEPENDENT ENDOPOLYPHOSPHATASE"/>
    <property type="match status" value="1"/>
</dbReference>
<dbReference type="Gene3D" id="3.60.21.10">
    <property type="match status" value="1"/>
</dbReference>
<reference evidence="2 3" key="1">
    <citation type="submission" date="2019-06" db="EMBL/GenBank/DDBJ databases">
        <title>Saccharibacillus brassicae sp. nov., an endophytic bacterium isolated from Chinese cabbage seeds (Brassica pekinensis).</title>
        <authorList>
            <person name="Jiang L."/>
            <person name="Lee J."/>
            <person name="Kim S.W."/>
        </authorList>
    </citation>
    <scope>NUCLEOTIDE SEQUENCE [LARGE SCALE GENOMIC DNA]</scope>
    <source>
        <strain evidence="3">KCTC 43072 / ATSA2</strain>
    </source>
</reference>
<dbReference type="OrthoDB" id="384253at2"/>
<dbReference type="InterPro" id="IPR004843">
    <property type="entry name" value="Calcineurin-like_PHP"/>
</dbReference>
<dbReference type="EMBL" id="CP041217">
    <property type="protein sequence ID" value="QDH20162.1"/>
    <property type="molecule type" value="Genomic_DNA"/>
</dbReference>
<dbReference type="CDD" id="cd00144">
    <property type="entry name" value="MPP_PPP_family"/>
    <property type="match status" value="1"/>
</dbReference>
<evidence type="ECO:0000259" key="1">
    <source>
        <dbReference type="PROSITE" id="PS00125"/>
    </source>
</evidence>
<gene>
    <name evidence="2" type="ORF">FFV09_04385</name>
</gene>
<dbReference type="GO" id="GO:0110154">
    <property type="term" value="P:RNA decapping"/>
    <property type="evidence" value="ECO:0007669"/>
    <property type="project" value="TreeGrafter"/>
</dbReference>
<proteinExistence type="predicted"/>
<organism evidence="2 3">
    <name type="scientific">Saccharibacillus brassicae</name>
    <dbReference type="NCBI Taxonomy" id="2583377"/>
    <lineage>
        <taxon>Bacteria</taxon>
        <taxon>Bacillati</taxon>
        <taxon>Bacillota</taxon>
        <taxon>Bacilli</taxon>
        <taxon>Bacillales</taxon>
        <taxon>Paenibacillaceae</taxon>
        <taxon>Saccharibacillus</taxon>
    </lineage>
</organism>
<accession>A0A4Y6UR81</accession>
<dbReference type="GO" id="GO:0008803">
    <property type="term" value="F:bis(5'-nucleosyl)-tetraphosphatase (symmetrical) activity"/>
    <property type="evidence" value="ECO:0007669"/>
    <property type="project" value="TreeGrafter"/>
</dbReference>
<keyword evidence="3" id="KW-1185">Reference proteome</keyword>
<dbReference type="Pfam" id="PF00149">
    <property type="entry name" value="Metallophos"/>
    <property type="match status" value="1"/>
</dbReference>
<dbReference type="PANTHER" id="PTHR42850">
    <property type="entry name" value="METALLOPHOSPHOESTERASE"/>
    <property type="match status" value="1"/>
</dbReference>
<feature type="domain" description="Serine/threonine specific protein phosphatases" evidence="1">
    <location>
        <begin position="65"/>
        <end position="70"/>
    </location>
</feature>